<dbReference type="PANTHER" id="PTHR42748:SF7">
    <property type="entry name" value="NMRA LIKE REDOX SENSOR 1-RELATED"/>
    <property type="match status" value="1"/>
</dbReference>
<dbReference type="InterPro" id="IPR008030">
    <property type="entry name" value="NmrA-like"/>
</dbReference>
<protein>
    <submittedName>
        <fullName evidence="4">Putative NmrA family protein</fullName>
    </submittedName>
</protein>
<dbReference type="PANTHER" id="PTHR42748">
    <property type="entry name" value="NITROGEN METABOLITE REPRESSION PROTEIN NMRA FAMILY MEMBER"/>
    <property type="match status" value="1"/>
</dbReference>
<dbReference type="RefSeq" id="WP_014140364.1">
    <property type="nucleotide sequence ID" value="NC_016109.1"/>
</dbReference>
<keyword evidence="5" id="KW-1185">Reference proteome</keyword>
<accession>E4NJC5</accession>
<dbReference type="PATRIC" id="fig|452652.3.peg.7360"/>
<dbReference type="AlphaFoldDB" id="E4NJC5"/>
<evidence type="ECO:0000313" key="5">
    <source>
        <dbReference type="Proteomes" id="UP000007076"/>
    </source>
</evidence>
<dbReference type="HOGENOM" id="CLU_007383_8_3_11"/>
<keyword evidence="2" id="KW-0521">NADP</keyword>
<comment type="similarity">
    <text evidence="1">Belongs to the NmrA-type oxidoreductase family.</text>
</comment>
<dbReference type="InterPro" id="IPR051164">
    <property type="entry name" value="NmrA-like_oxidored"/>
</dbReference>
<dbReference type="InterPro" id="IPR036291">
    <property type="entry name" value="NAD(P)-bd_dom_sf"/>
</dbReference>
<feature type="domain" description="NmrA-like" evidence="3">
    <location>
        <begin position="5"/>
        <end position="225"/>
    </location>
</feature>
<gene>
    <name evidence="4" type="ordered locus">KSE_73180</name>
</gene>
<dbReference type="Pfam" id="PF05368">
    <property type="entry name" value="NmrA"/>
    <property type="match status" value="1"/>
</dbReference>
<dbReference type="STRING" id="452652.KSE_73180"/>
<evidence type="ECO:0000256" key="2">
    <source>
        <dbReference type="ARBA" id="ARBA00022857"/>
    </source>
</evidence>
<evidence type="ECO:0000259" key="3">
    <source>
        <dbReference type="Pfam" id="PF05368"/>
    </source>
</evidence>
<dbReference type="EMBL" id="AP010968">
    <property type="protein sequence ID" value="BAJ33073.1"/>
    <property type="molecule type" value="Genomic_DNA"/>
</dbReference>
<reference evidence="4 5" key="1">
    <citation type="journal article" date="2010" name="DNA Res.">
        <title>Genome sequence of Kitasatospora setae NBRC 14216T: an evolutionary snapshot of the family Streptomycetaceae.</title>
        <authorList>
            <person name="Ichikawa N."/>
            <person name="Oguchi A."/>
            <person name="Ikeda H."/>
            <person name="Ishikawa J."/>
            <person name="Kitani S."/>
            <person name="Watanabe Y."/>
            <person name="Nakamura S."/>
            <person name="Katano Y."/>
            <person name="Kishi E."/>
            <person name="Sasagawa M."/>
            <person name="Ankai A."/>
            <person name="Fukui S."/>
            <person name="Hashimoto Y."/>
            <person name="Kamata S."/>
            <person name="Otoguro M."/>
            <person name="Tanikawa S."/>
            <person name="Nihira T."/>
            <person name="Horinouchi S."/>
            <person name="Ohnishi Y."/>
            <person name="Hayakawa M."/>
            <person name="Kuzuyama T."/>
            <person name="Arisawa A."/>
            <person name="Nomoto F."/>
            <person name="Miura H."/>
            <person name="Takahashi Y."/>
            <person name="Fujita N."/>
        </authorList>
    </citation>
    <scope>NUCLEOTIDE SEQUENCE [LARGE SCALE GENOMIC DNA]</scope>
    <source>
        <strain evidence="5">ATCC 33774 / DSM 43861 / JCM 3304 / KCC A-0304 / NBRC 14216 / KM-6054</strain>
    </source>
</reference>
<evidence type="ECO:0000313" key="4">
    <source>
        <dbReference type="EMBL" id="BAJ33073.1"/>
    </source>
</evidence>
<dbReference type="Gene3D" id="3.40.50.720">
    <property type="entry name" value="NAD(P)-binding Rossmann-like Domain"/>
    <property type="match status" value="1"/>
</dbReference>
<sequence length="280" mass="28102">MSYVIHGATGAQGAPVAAALAAAGTPVTALTRNADAVVAGARVRAVDLGATEALTDAYRGAAGVFVHLPIGAPEDRLRHARSVVAALEAARPGRVVFSTSGGGPVAAADPAVAAVIDGLGRSGLSHAVVAPRLFLENLLLPPVVTGAREQGVLRYPLPAGHPVSWSSHLDVADAVAALFDRPDVTGLVEVGLHPALTGPELAEAFTAHLGHAVRYEALAPAAFGGLIAPLLGPGAAAGIAGLYDFLGTLPDNAITPDRSASTVLGLPSRTVLQWLADAVR</sequence>
<evidence type="ECO:0000256" key="1">
    <source>
        <dbReference type="ARBA" id="ARBA00006328"/>
    </source>
</evidence>
<dbReference type="KEGG" id="ksk:KSE_73180"/>
<dbReference type="eggNOG" id="COG0702">
    <property type="taxonomic scope" value="Bacteria"/>
</dbReference>
<dbReference type="SUPFAM" id="SSF51735">
    <property type="entry name" value="NAD(P)-binding Rossmann-fold domains"/>
    <property type="match status" value="1"/>
</dbReference>
<proteinExistence type="inferred from homology"/>
<name>E4NJC5_KITSK</name>
<dbReference type="Proteomes" id="UP000007076">
    <property type="component" value="Chromosome"/>
</dbReference>
<organism evidence="4 5">
    <name type="scientific">Kitasatospora setae (strain ATCC 33774 / DSM 43861 / JCM 3304 / KCC A-0304 / NBRC 14216 / KM-6054)</name>
    <name type="common">Streptomyces setae</name>
    <dbReference type="NCBI Taxonomy" id="452652"/>
    <lineage>
        <taxon>Bacteria</taxon>
        <taxon>Bacillati</taxon>
        <taxon>Actinomycetota</taxon>
        <taxon>Actinomycetes</taxon>
        <taxon>Kitasatosporales</taxon>
        <taxon>Streptomycetaceae</taxon>
        <taxon>Kitasatospora</taxon>
    </lineage>
</organism>